<evidence type="ECO:0000256" key="5">
    <source>
        <dbReference type="SAM" id="SignalP"/>
    </source>
</evidence>
<comment type="caution">
    <text evidence="7">The sequence shown here is derived from an EMBL/GenBank/DDBJ whole genome shotgun (WGS) entry which is preliminary data.</text>
</comment>
<dbReference type="PANTHER" id="PTHR13887">
    <property type="entry name" value="GLUTATHIONE S-TRANSFERASE KAPPA"/>
    <property type="match status" value="1"/>
</dbReference>
<evidence type="ECO:0000259" key="6">
    <source>
        <dbReference type="PROSITE" id="PS51352"/>
    </source>
</evidence>
<feature type="domain" description="Thioredoxin" evidence="6">
    <location>
        <begin position="23"/>
        <end position="200"/>
    </location>
</feature>
<dbReference type="PROSITE" id="PS51318">
    <property type="entry name" value="TAT"/>
    <property type="match status" value="1"/>
</dbReference>
<dbReference type="Proteomes" id="UP001320898">
    <property type="component" value="Unassembled WGS sequence"/>
</dbReference>
<dbReference type="Pfam" id="PF10518">
    <property type="entry name" value="TAT_signal"/>
    <property type="match status" value="1"/>
</dbReference>
<evidence type="ECO:0000256" key="1">
    <source>
        <dbReference type="ARBA" id="ARBA00022729"/>
    </source>
</evidence>
<keyword evidence="1 5" id="KW-0732">Signal</keyword>
<sequence>MMNRRQMLKTTAAGTAAMLLPSLSHAQAYPSVQEVLFDSEIPVLGNLVGDVTIAEYFDYQCPYCKRGHRDLLDLVREDGKVRLVMKDWPIFGGASVYAANLVLAAGEDYETALNALMATPARLSRDEVDETLADAGLDAAVLYGRYEKDRPRVDGILARNTSQARAFGFSGTPVYIVGTKIYRGAIDRAAMIEAIAAARES</sequence>
<feature type="signal peptide" evidence="5">
    <location>
        <begin position="1"/>
        <end position="26"/>
    </location>
</feature>
<dbReference type="RefSeq" id="WP_261617394.1">
    <property type="nucleotide sequence ID" value="NZ_JALIDZ010000008.1"/>
</dbReference>
<dbReference type="PROSITE" id="PS51352">
    <property type="entry name" value="THIOREDOXIN_2"/>
    <property type="match status" value="1"/>
</dbReference>
<dbReference type="PANTHER" id="PTHR13887:SF14">
    <property type="entry name" value="DISULFIDE BOND FORMATION PROTEIN D"/>
    <property type="match status" value="1"/>
</dbReference>
<dbReference type="CDD" id="cd03023">
    <property type="entry name" value="DsbA_Com1_like"/>
    <property type="match status" value="1"/>
</dbReference>
<dbReference type="EMBL" id="JALIDZ010000008">
    <property type="protein sequence ID" value="MCT8973792.1"/>
    <property type="molecule type" value="Genomic_DNA"/>
</dbReference>
<dbReference type="InterPro" id="IPR001853">
    <property type="entry name" value="DSBA-like_thioredoxin_dom"/>
</dbReference>
<feature type="chain" id="PRO_5043778512" evidence="5">
    <location>
        <begin position="27"/>
        <end position="201"/>
    </location>
</feature>
<evidence type="ECO:0000256" key="3">
    <source>
        <dbReference type="ARBA" id="ARBA00023157"/>
    </source>
</evidence>
<keyword evidence="2" id="KW-0560">Oxidoreductase</keyword>
<dbReference type="InterPro" id="IPR019546">
    <property type="entry name" value="TAT_signal_bac_arc"/>
</dbReference>
<dbReference type="SUPFAM" id="SSF52833">
    <property type="entry name" value="Thioredoxin-like"/>
    <property type="match status" value="1"/>
</dbReference>
<dbReference type="Gene3D" id="3.40.30.10">
    <property type="entry name" value="Glutaredoxin"/>
    <property type="match status" value="1"/>
</dbReference>
<proteinExistence type="predicted"/>
<dbReference type="Pfam" id="PF01323">
    <property type="entry name" value="DSBA"/>
    <property type="match status" value="1"/>
</dbReference>
<protein>
    <submittedName>
        <fullName evidence="7">DsbA family protein</fullName>
    </submittedName>
</protein>
<evidence type="ECO:0000313" key="7">
    <source>
        <dbReference type="EMBL" id="MCT8973792.1"/>
    </source>
</evidence>
<accession>A0AAW5R310</accession>
<dbReference type="InterPro" id="IPR013766">
    <property type="entry name" value="Thioredoxin_domain"/>
</dbReference>
<keyword evidence="3" id="KW-1015">Disulfide bond</keyword>
<name>A0AAW5R310_9HYPH</name>
<gene>
    <name evidence="7" type="ORF">MUB46_18150</name>
</gene>
<keyword evidence="4" id="KW-0676">Redox-active center</keyword>
<dbReference type="GO" id="GO:0016491">
    <property type="term" value="F:oxidoreductase activity"/>
    <property type="evidence" value="ECO:0007669"/>
    <property type="project" value="UniProtKB-KW"/>
</dbReference>
<reference evidence="7 8" key="1">
    <citation type="submission" date="2022-04" db="EMBL/GenBank/DDBJ databases">
        <authorList>
            <person name="Ye Y.-Q."/>
            <person name="Du Z.-J."/>
        </authorList>
    </citation>
    <scope>NUCLEOTIDE SEQUENCE [LARGE SCALE GENOMIC DNA]</scope>
    <source>
        <strain evidence="7 8">A6E488</strain>
    </source>
</reference>
<keyword evidence="8" id="KW-1185">Reference proteome</keyword>
<organism evidence="7 8">
    <name type="scientific">Microbaculum marinisediminis</name>
    <dbReference type="NCBI Taxonomy" id="2931392"/>
    <lineage>
        <taxon>Bacteria</taxon>
        <taxon>Pseudomonadati</taxon>
        <taxon>Pseudomonadota</taxon>
        <taxon>Alphaproteobacteria</taxon>
        <taxon>Hyphomicrobiales</taxon>
        <taxon>Tepidamorphaceae</taxon>
        <taxon>Microbaculum</taxon>
    </lineage>
</organism>
<evidence type="ECO:0000313" key="8">
    <source>
        <dbReference type="Proteomes" id="UP001320898"/>
    </source>
</evidence>
<evidence type="ECO:0000256" key="2">
    <source>
        <dbReference type="ARBA" id="ARBA00023002"/>
    </source>
</evidence>
<dbReference type="AlphaFoldDB" id="A0AAW5R310"/>
<dbReference type="InterPro" id="IPR036249">
    <property type="entry name" value="Thioredoxin-like_sf"/>
</dbReference>
<dbReference type="InterPro" id="IPR006311">
    <property type="entry name" value="TAT_signal"/>
</dbReference>
<evidence type="ECO:0000256" key="4">
    <source>
        <dbReference type="ARBA" id="ARBA00023284"/>
    </source>
</evidence>